<accession>A0ABQ2AFL8</accession>
<evidence type="ECO:0000256" key="1">
    <source>
        <dbReference type="ARBA" id="ARBA00001968"/>
    </source>
</evidence>
<evidence type="ECO:0000259" key="3">
    <source>
        <dbReference type="Pfam" id="PF13359"/>
    </source>
</evidence>
<dbReference type="Proteomes" id="UP000637774">
    <property type="component" value="Unassembled WGS sequence"/>
</dbReference>
<dbReference type="Pfam" id="PF13359">
    <property type="entry name" value="DDE_Tnp_4"/>
    <property type="match status" value="1"/>
</dbReference>
<keyword evidence="2" id="KW-0479">Metal-binding</keyword>
<dbReference type="EMBL" id="BMGY01000043">
    <property type="protein sequence ID" value="GGH89634.1"/>
    <property type="molecule type" value="Genomic_DNA"/>
</dbReference>
<gene>
    <name evidence="4" type="ORF">GCM10011495_33690</name>
</gene>
<protein>
    <recommendedName>
        <fullName evidence="3">DDE Tnp4 domain-containing protein</fullName>
    </recommendedName>
</protein>
<name>A0ABQ2AFL8_9BACT</name>
<evidence type="ECO:0000256" key="2">
    <source>
        <dbReference type="ARBA" id="ARBA00022723"/>
    </source>
</evidence>
<keyword evidence="5" id="KW-1185">Reference proteome</keyword>
<reference evidence="5" key="1">
    <citation type="journal article" date="2019" name="Int. J. Syst. Evol. Microbiol.">
        <title>The Global Catalogue of Microorganisms (GCM) 10K type strain sequencing project: providing services to taxonomists for standard genome sequencing and annotation.</title>
        <authorList>
            <consortium name="The Broad Institute Genomics Platform"/>
            <consortium name="The Broad Institute Genome Sequencing Center for Infectious Disease"/>
            <person name="Wu L."/>
            <person name="Ma J."/>
        </authorList>
    </citation>
    <scope>NUCLEOTIDE SEQUENCE [LARGE SCALE GENOMIC DNA]</scope>
    <source>
        <strain evidence="5">CGMCC 1.14966</strain>
    </source>
</reference>
<sequence length="245" mass="27669">MFILFYLKTYPTFDVPGTTFGLPRSKACEHAHHLAKALERCLRTLGVLSARVIDSLAQMQALFADVPVLLLDATERPYRRAHAAVDRPADYSGKKRPTRKNTLIADPARYIHYLGPTTCGATHDYQMLKNELEVNLGLLDLFTRLADLGYLGLIRDYDVAPQSLPHRKPRRSKQVPATALTDTQRAANRAHARRRVKVEHAISGAKRLGCVTQVYRNKSLAFNDRVMALACGIWNWHLTKKQKVI</sequence>
<comment type="cofactor">
    <cofactor evidence="1">
        <name>a divalent metal cation</name>
        <dbReference type="ChEBI" id="CHEBI:60240"/>
    </cofactor>
</comment>
<dbReference type="InterPro" id="IPR027806">
    <property type="entry name" value="HARBI1_dom"/>
</dbReference>
<organism evidence="4 5">
    <name type="scientific">Hymenobacter frigidus</name>
    <dbReference type="NCBI Taxonomy" id="1524095"/>
    <lineage>
        <taxon>Bacteria</taxon>
        <taxon>Pseudomonadati</taxon>
        <taxon>Bacteroidota</taxon>
        <taxon>Cytophagia</taxon>
        <taxon>Cytophagales</taxon>
        <taxon>Hymenobacteraceae</taxon>
        <taxon>Hymenobacter</taxon>
    </lineage>
</organism>
<proteinExistence type="predicted"/>
<evidence type="ECO:0000313" key="4">
    <source>
        <dbReference type="EMBL" id="GGH89634.1"/>
    </source>
</evidence>
<feature type="domain" description="DDE Tnp4" evidence="3">
    <location>
        <begin position="71"/>
        <end position="235"/>
    </location>
</feature>
<comment type="caution">
    <text evidence="4">The sequence shown here is derived from an EMBL/GenBank/DDBJ whole genome shotgun (WGS) entry which is preliminary data.</text>
</comment>
<evidence type="ECO:0000313" key="5">
    <source>
        <dbReference type="Proteomes" id="UP000637774"/>
    </source>
</evidence>